<organism evidence="1 2">
    <name type="scientific">Acorus calamus</name>
    <name type="common">Sweet flag</name>
    <dbReference type="NCBI Taxonomy" id="4465"/>
    <lineage>
        <taxon>Eukaryota</taxon>
        <taxon>Viridiplantae</taxon>
        <taxon>Streptophyta</taxon>
        <taxon>Embryophyta</taxon>
        <taxon>Tracheophyta</taxon>
        <taxon>Spermatophyta</taxon>
        <taxon>Magnoliopsida</taxon>
        <taxon>Liliopsida</taxon>
        <taxon>Acoraceae</taxon>
        <taxon>Acorus</taxon>
    </lineage>
</organism>
<accession>A0AAV9F473</accession>
<keyword evidence="1" id="KW-0808">Transferase</keyword>
<protein>
    <submittedName>
        <fullName evidence="1">Serine/threonine-protein kinase ATM</fullName>
    </submittedName>
</protein>
<keyword evidence="1" id="KW-0418">Kinase</keyword>
<proteinExistence type="predicted"/>
<dbReference type="PANTHER" id="PTHR37079">
    <property type="entry name" value="SERINE/THREONINE-PROTEIN KINASE ATM"/>
    <property type="match status" value="1"/>
</dbReference>
<name>A0AAV9F473_ACOCL</name>
<evidence type="ECO:0000313" key="2">
    <source>
        <dbReference type="Proteomes" id="UP001180020"/>
    </source>
</evidence>
<reference evidence="1" key="1">
    <citation type="journal article" date="2023" name="Nat. Commun.">
        <title>Diploid and tetraploid genomes of Acorus and the evolution of monocots.</title>
        <authorList>
            <person name="Ma L."/>
            <person name="Liu K.W."/>
            <person name="Li Z."/>
            <person name="Hsiao Y.Y."/>
            <person name="Qi Y."/>
            <person name="Fu T."/>
            <person name="Tang G.D."/>
            <person name="Zhang D."/>
            <person name="Sun W.H."/>
            <person name="Liu D.K."/>
            <person name="Li Y."/>
            <person name="Chen G.Z."/>
            <person name="Liu X.D."/>
            <person name="Liao X.Y."/>
            <person name="Jiang Y.T."/>
            <person name="Yu X."/>
            <person name="Hao Y."/>
            <person name="Huang J."/>
            <person name="Zhao X.W."/>
            <person name="Ke S."/>
            <person name="Chen Y.Y."/>
            <person name="Wu W.L."/>
            <person name="Hsu J.L."/>
            <person name="Lin Y.F."/>
            <person name="Huang M.D."/>
            <person name="Li C.Y."/>
            <person name="Huang L."/>
            <person name="Wang Z.W."/>
            <person name="Zhao X."/>
            <person name="Zhong W.Y."/>
            <person name="Peng D.H."/>
            <person name="Ahmad S."/>
            <person name="Lan S."/>
            <person name="Zhang J.S."/>
            <person name="Tsai W.C."/>
            <person name="Van de Peer Y."/>
            <person name="Liu Z.J."/>
        </authorList>
    </citation>
    <scope>NUCLEOTIDE SEQUENCE</scope>
    <source>
        <strain evidence="1">CP</strain>
    </source>
</reference>
<dbReference type="Pfam" id="PF25360">
    <property type="entry name" value="TPR_ATM"/>
    <property type="match status" value="1"/>
</dbReference>
<evidence type="ECO:0000313" key="1">
    <source>
        <dbReference type="EMBL" id="KAK1320576.1"/>
    </source>
</evidence>
<comment type="caution">
    <text evidence="1">The sequence shown here is derived from an EMBL/GenBank/DDBJ whole genome shotgun (WGS) entry which is preliminary data.</text>
</comment>
<reference evidence="1" key="2">
    <citation type="submission" date="2023-06" db="EMBL/GenBank/DDBJ databases">
        <authorList>
            <person name="Ma L."/>
            <person name="Liu K.-W."/>
            <person name="Li Z."/>
            <person name="Hsiao Y.-Y."/>
            <person name="Qi Y."/>
            <person name="Fu T."/>
            <person name="Tang G."/>
            <person name="Zhang D."/>
            <person name="Sun W.-H."/>
            <person name="Liu D.-K."/>
            <person name="Li Y."/>
            <person name="Chen G.-Z."/>
            <person name="Liu X.-D."/>
            <person name="Liao X.-Y."/>
            <person name="Jiang Y.-T."/>
            <person name="Yu X."/>
            <person name="Hao Y."/>
            <person name="Huang J."/>
            <person name="Zhao X.-W."/>
            <person name="Ke S."/>
            <person name="Chen Y.-Y."/>
            <person name="Wu W.-L."/>
            <person name="Hsu J.-L."/>
            <person name="Lin Y.-F."/>
            <person name="Huang M.-D."/>
            <person name="Li C.-Y."/>
            <person name="Huang L."/>
            <person name="Wang Z.-W."/>
            <person name="Zhao X."/>
            <person name="Zhong W.-Y."/>
            <person name="Peng D.-H."/>
            <person name="Ahmad S."/>
            <person name="Lan S."/>
            <person name="Zhang J.-S."/>
            <person name="Tsai W.-C."/>
            <person name="Van De Peer Y."/>
            <person name="Liu Z.-J."/>
        </authorList>
    </citation>
    <scope>NUCLEOTIDE SEQUENCE</scope>
    <source>
        <strain evidence="1">CP</strain>
        <tissue evidence="1">Leaves</tissue>
    </source>
</reference>
<dbReference type="InterPro" id="IPR038980">
    <property type="entry name" value="ATM_plant"/>
</dbReference>
<dbReference type="InterPro" id="IPR057445">
    <property type="entry name" value="ATM_TPR"/>
</dbReference>
<dbReference type="GO" id="GO:0004674">
    <property type="term" value="F:protein serine/threonine kinase activity"/>
    <property type="evidence" value="ECO:0007669"/>
    <property type="project" value="InterPro"/>
</dbReference>
<dbReference type="EMBL" id="JAUJYO010000003">
    <property type="protein sequence ID" value="KAK1320576.1"/>
    <property type="molecule type" value="Genomic_DNA"/>
</dbReference>
<gene>
    <name evidence="1" type="primary">ATM</name>
    <name evidence="1" type="ORF">QJS10_CPA03g00382</name>
</gene>
<dbReference type="AlphaFoldDB" id="A0AAV9F473"/>
<dbReference type="PANTHER" id="PTHR37079:SF4">
    <property type="entry name" value="SERINE_THREONINE-PROTEIN KINASE ATM"/>
    <property type="match status" value="1"/>
</dbReference>
<dbReference type="GO" id="GO:0006974">
    <property type="term" value="P:DNA damage response"/>
    <property type="evidence" value="ECO:0007669"/>
    <property type="project" value="InterPro"/>
</dbReference>
<keyword evidence="2" id="KW-1185">Reference proteome</keyword>
<dbReference type="Proteomes" id="UP001180020">
    <property type="component" value="Unassembled WGS sequence"/>
</dbReference>
<sequence>MGETREDHPMSFDIVDKINVFRPDRVFMFLVEIHNQITGAVHARHKCHRLSAIEVLVNVIGQRSTVPSTSSYILNLIGQFIADGALQDQCCVILTTLLEVFYKNPVKDILGVLGEQLQELEPFPELDCFERIRTFHLELCQLYSPKEHLLKLVKRAGELPRRLLLLSLQSLHKNPLLLAIIRPVRYSENINGTADCWQSDPDIVYAIWALVGMCDSDDTEVIGALVADFISMVGIGDPHRVVFHLPRHTNERFLCPQLDNNSERRICTFTDACVSDETLIKLIKLLKKYLLDASVKTVEITSQTLRGILSTDRGHGAMLSFDAYERSLIAVHTKGVNLEVVEKLLMEFQIRSSEIAQYINEISPRNYLKLSIVDGQD</sequence>